<proteinExistence type="predicted"/>
<keyword evidence="3" id="KW-1185">Reference proteome</keyword>
<sequence length="72" mass="7981">MHRGSTDRTSTTVRGHACHIDPDPATAGIFEWDGSSRQGRRGARRAHLARSIRTVQAPSGPPTDREFRIDRS</sequence>
<evidence type="ECO:0000313" key="3">
    <source>
        <dbReference type="Proteomes" id="UP000324233"/>
    </source>
</evidence>
<protein>
    <submittedName>
        <fullName evidence="2">Uncharacterized protein</fullName>
    </submittedName>
</protein>
<organism evidence="2 3">
    <name type="scientific">Aquisphaera giovannonii</name>
    <dbReference type="NCBI Taxonomy" id="406548"/>
    <lineage>
        <taxon>Bacteria</taxon>
        <taxon>Pseudomonadati</taxon>
        <taxon>Planctomycetota</taxon>
        <taxon>Planctomycetia</taxon>
        <taxon>Isosphaerales</taxon>
        <taxon>Isosphaeraceae</taxon>
        <taxon>Aquisphaera</taxon>
    </lineage>
</organism>
<dbReference type="KEGG" id="agv:OJF2_70800"/>
<accession>A0A5B9WD84</accession>
<feature type="compositionally biased region" description="Basic residues" evidence="1">
    <location>
        <begin position="38"/>
        <end position="50"/>
    </location>
</feature>
<gene>
    <name evidence="2" type="ORF">OJF2_70800</name>
</gene>
<feature type="compositionally biased region" description="Basic and acidic residues" evidence="1">
    <location>
        <begin position="63"/>
        <end position="72"/>
    </location>
</feature>
<reference evidence="2 3" key="1">
    <citation type="submission" date="2019-08" db="EMBL/GenBank/DDBJ databases">
        <title>Deep-cultivation of Planctomycetes and their phenomic and genomic characterization uncovers novel biology.</title>
        <authorList>
            <person name="Wiegand S."/>
            <person name="Jogler M."/>
            <person name="Boedeker C."/>
            <person name="Pinto D."/>
            <person name="Vollmers J."/>
            <person name="Rivas-Marin E."/>
            <person name="Kohn T."/>
            <person name="Peeters S.H."/>
            <person name="Heuer A."/>
            <person name="Rast P."/>
            <person name="Oberbeckmann S."/>
            <person name="Bunk B."/>
            <person name="Jeske O."/>
            <person name="Meyerdierks A."/>
            <person name="Storesund J.E."/>
            <person name="Kallscheuer N."/>
            <person name="Luecker S."/>
            <person name="Lage O.M."/>
            <person name="Pohl T."/>
            <person name="Merkel B.J."/>
            <person name="Hornburger P."/>
            <person name="Mueller R.-W."/>
            <person name="Bruemmer F."/>
            <person name="Labrenz M."/>
            <person name="Spormann A.M."/>
            <person name="Op den Camp H."/>
            <person name="Overmann J."/>
            <person name="Amann R."/>
            <person name="Jetten M.S.M."/>
            <person name="Mascher T."/>
            <person name="Medema M.H."/>
            <person name="Devos D.P."/>
            <person name="Kaster A.-K."/>
            <person name="Ovreas L."/>
            <person name="Rohde M."/>
            <person name="Galperin M.Y."/>
            <person name="Jogler C."/>
        </authorList>
    </citation>
    <scope>NUCLEOTIDE SEQUENCE [LARGE SCALE GENOMIC DNA]</scope>
    <source>
        <strain evidence="2 3">OJF2</strain>
    </source>
</reference>
<evidence type="ECO:0000313" key="2">
    <source>
        <dbReference type="EMBL" id="QEH38477.1"/>
    </source>
</evidence>
<feature type="region of interest" description="Disordered" evidence="1">
    <location>
        <begin position="1"/>
        <end position="72"/>
    </location>
</feature>
<dbReference type="AlphaFoldDB" id="A0A5B9WD84"/>
<dbReference type="RefSeq" id="WP_148597916.1">
    <property type="nucleotide sequence ID" value="NZ_CP042997.1"/>
</dbReference>
<evidence type="ECO:0000256" key="1">
    <source>
        <dbReference type="SAM" id="MobiDB-lite"/>
    </source>
</evidence>
<dbReference type="EMBL" id="CP042997">
    <property type="protein sequence ID" value="QEH38477.1"/>
    <property type="molecule type" value="Genomic_DNA"/>
</dbReference>
<dbReference type="Proteomes" id="UP000324233">
    <property type="component" value="Chromosome"/>
</dbReference>
<name>A0A5B9WD84_9BACT</name>